<feature type="compositionally biased region" description="Polar residues" evidence="1">
    <location>
        <begin position="37"/>
        <end position="54"/>
    </location>
</feature>
<comment type="caution">
    <text evidence="2">The sequence shown here is derived from an EMBL/GenBank/DDBJ whole genome shotgun (WGS) entry which is preliminary data.</text>
</comment>
<evidence type="ECO:0000256" key="1">
    <source>
        <dbReference type="SAM" id="MobiDB-lite"/>
    </source>
</evidence>
<feature type="compositionally biased region" description="Basic and acidic residues" evidence="1">
    <location>
        <begin position="55"/>
        <end position="73"/>
    </location>
</feature>
<keyword evidence="3" id="KW-1185">Reference proteome</keyword>
<proteinExistence type="predicted"/>
<sequence length="219" mass="24513">MPPRINLFTTGKALPAFRPTSSAISSRFSITRPHAASTVQGFNPVQPQRRWNSTKSDEKDDLNRPKGPTEDALPHVSEEAAQMDRILHGGKYEAAASPELEQGTPVAEILQRDKEAQKHMPKVMQDQLKRSSGTRSFSTFARRYQPDLQGQDLTDPSAAVVANMINQVNEEVAELQPGLKFPAPESLPKTENFRERYDSLLEQFTKLLMRDGKLSQAQK</sequence>
<reference evidence="2" key="1">
    <citation type="submission" date="2018-08" db="EMBL/GenBank/DDBJ databases">
        <title>Draft genome sequence of azole-resistant Aspergillus thermomutatus (Neosartorya pseudofischeri) strain HMR AF 39, isolated from a human nasal aspirate.</title>
        <authorList>
            <person name="Parent-Michaud M."/>
            <person name="Dufresne P.J."/>
            <person name="Fournier E."/>
            <person name="Martineau C."/>
            <person name="Moreira S."/>
            <person name="Perkins V."/>
            <person name="De Repentigny L."/>
            <person name="Dufresne S.F."/>
        </authorList>
    </citation>
    <scope>NUCLEOTIDE SEQUENCE [LARGE SCALE GENOMIC DNA]</scope>
    <source>
        <strain evidence="2">HMR AF 39</strain>
    </source>
</reference>
<feature type="non-terminal residue" evidence="2">
    <location>
        <position position="219"/>
    </location>
</feature>
<dbReference type="RefSeq" id="XP_026615695.1">
    <property type="nucleotide sequence ID" value="XM_026753670.1"/>
</dbReference>
<evidence type="ECO:0000313" key="2">
    <source>
        <dbReference type="EMBL" id="RHZ59384.1"/>
    </source>
</evidence>
<dbReference type="GeneID" id="38122025"/>
<gene>
    <name evidence="2" type="ORF">CDV56_100051</name>
</gene>
<name>A0A397HCP9_ASPTH</name>
<dbReference type="Proteomes" id="UP000215305">
    <property type="component" value="Unassembled WGS sequence"/>
</dbReference>
<evidence type="ECO:0000313" key="3">
    <source>
        <dbReference type="Proteomes" id="UP000215305"/>
    </source>
</evidence>
<feature type="region of interest" description="Disordered" evidence="1">
    <location>
        <begin position="34"/>
        <end position="73"/>
    </location>
</feature>
<dbReference type="VEuPathDB" id="FungiDB:CDV56_100051"/>
<dbReference type="OrthoDB" id="9972728at2759"/>
<protein>
    <submittedName>
        <fullName evidence="2">Uncharacterized protein</fullName>
    </submittedName>
</protein>
<dbReference type="EMBL" id="NKHU02000061">
    <property type="protein sequence ID" value="RHZ59384.1"/>
    <property type="molecule type" value="Genomic_DNA"/>
</dbReference>
<organism evidence="2 3">
    <name type="scientific">Aspergillus thermomutatus</name>
    <name type="common">Neosartorya pseudofischeri</name>
    <dbReference type="NCBI Taxonomy" id="41047"/>
    <lineage>
        <taxon>Eukaryota</taxon>
        <taxon>Fungi</taxon>
        <taxon>Dikarya</taxon>
        <taxon>Ascomycota</taxon>
        <taxon>Pezizomycotina</taxon>
        <taxon>Eurotiomycetes</taxon>
        <taxon>Eurotiomycetidae</taxon>
        <taxon>Eurotiales</taxon>
        <taxon>Aspergillaceae</taxon>
        <taxon>Aspergillus</taxon>
        <taxon>Aspergillus subgen. Fumigati</taxon>
    </lineage>
</organism>
<accession>A0A397HCP9</accession>
<dbReference type="AlphaFoldDB" id="A0A397HCP9"/>
<dbReference type="STRING" id="41047.A0A397HCP9"/>